<comment type="catalytic activity">
    <reaction evidence="1 13">
        <text>alpha-D-glucose 1-phosphate + ATP + H(+) = ADP-alpha-D-glucose + diphosphate</text>
        <dbReference type="Rhea" id="RHEA:12120"/>
        <dbReference type="ChEBI" id="CHEBI:15378"/>
        <dbReference type="ChEBI" id="CHEBI:30616"/>
        <dbReference type="ChEBI" id="CHEBI:33019"/>
        <dbReference type="ChEBI" id="CHEBI:57498"/>
        <dbReference type="ChEBI" id="CHEBI:58601"/>
        <dbReference type="EC" id="2.7.7.27"/>
    </reaction>
</comment>
<dbReference type="InterPro" id="IPR011004">
    <property type="entry name" value="Trimer_LpxA-like_sf"/>
</dbReference>
<comment type="pathway">
    <text evidence="3 13">Glycan biosynthesis; starch biosynthesis.</text>
</comment>
<evidence type="ECO:0000256" key="13">
    <source>
        <dbReference type="RuleBase" id="RU362093"/>
    </source>
</evidence>
<dbReference type="GO" id="GO:0008878">
    <property type="term" value="F:glucose-1-phosphate adenylyltransferase activity"/>
    <property type="evidence" value="ECO:0007669"/>
    <property type="project" value="UniProtKB-EC"/>
</dbReference>
<keyword evidence="9 13" id="KW-0548">Nucleotidyltransferase</keyword>
<accession>A0AA86T1M3</accession>
<dbReference type="PROSITE" id="PS00809">
    <property type="entry name" value="ADP_GLC_PYROPHOSPH_2"/>
    <property type="match status" value="1"/>
</dbReference>
<dbReference type="GO" id="GO:0005524">
    <property type="term" value="F:ATP binding"/>
    <property type="evidence" value="ECO:0007669"/>
    <property type="project" value="UniProtKB-KW"/>
</dbReference>
<dbReference type="InterPro" id="IPR029044">
    <property type="entry name" value="Nucleotide-diphossugar_trans"/>
</dbReference>
<keyword evidence="11 13" id="KW-0067">ATP-binding</keyword>
<proteinExistence type="inferred from homology"/>
<dbReference type="PROSITE" id="PS00808">
    <property type="entry name" value="ADP_GLC_PYROPHOSPH_1"/>
    <property type="match status" value="1"/>
</dbReference>
<evidence type="ECO:0000256" key="6">
    <source>
        <dbReference type="ARBA" id="ARBA00012460"/>
    </source>
</evidence>
<dbReference type="EMBL" id="OY731405">
    <property type="protein sequence ID" value="CAJ1972465.1"/>
    <property type="molecule type" value="Genomic_DNA"/>
</dbReference>
<evidence type="ECO:0000256" key="2">
    <source>
        <dbReference type="ARBA" id="ARBA00002231"/>
    </source>
</evidence>
<dbReference type="PANTHER" id="PTHR43523">
    <property type="entry name" value="GLUCOSE-1-PHOSPHATE ADENYLYLTRANSFERASE-RELATED"/>
    <property type="match status" value="1"/>
</dbReference>
<evidence type="ECO:0000256" key="10">
    <source>
        <dbReference type="ARBA" id="ARBA00022741"/>
    </source>
</evidence>
<dbReference type="PANTHER" id="PTHR43523:SF12">
    <property type="entry name" value="GLUCOSE-1-PHOSPHATE ADENYLYLTRANSFERASE LARGE SUBUNIT 1, CHLOROPLASTIC-RELATED"/>
    <property type="match status" value="1"/>
</dbReference>
<gene>
    <name evidence="15" type="ORF">AYBTSS11_LOCUS24514</name>
</gene>
<dbReference type="AlphaFoldDB" id="A0AA86T1M3"/>
<organism evidence="15 16">
    <name type="scientific">Sphenostylis stenocarpa</name>
    <dbReference type="NCBI Taxonomy" id="92480"/>
    <lineage>
        <taxon>Eukaryota</taxon>
        <taxon>Viridiplantae</taxon>
        <taxon>Streptophyta</taxon>
        <taxon>Embryophyta</taxon>
        <taxon>Tracheophyta</taxon>
        <taxon>Spermatophyta</taxon>
        <taxon>Magnoliopsida</taxon>
        <taxon>eudicotyledons</taxon>
        <taxon>Gunneridae</taxon>
        <taxon>Pentapetalae</taxon>
        <taxon>rosids</taxon>
        <taxon>fabids</taxon>
        <taxon>Fabales</taxon>
        <taxon>Fabaceae</taxon>
        <taxon>Papilionoideae</taxon>
        <taxon>50 kb inversion clade</taxon>
        <taxon>NPAAA clade</taxon>
        <taxon>indigoferoid/millettioid clade</taxon>
        <taxon>Phaseoleae</taxon>
        <taxon>Sphenostylis</taxon>
    </lineage>
</organism>
<dbReference type="InterPro" id="IPR011831">
    <property type="entry name" value="ADP-Glc_PPase"/>
</dbReference>
<evidence type="ECO:0000256" key="5">
    <source>
        <dbReference type="ARBA" id="ARBA00011680"/>
    </source>
</evidence>
<keyword evidence="16" id="KW-1185">Reference proteome</keyword>
<dbReference type="InterPro" id="IPR005835">
    <property type="entry name" value="NTP_transferase_dom"/>
</dbReference>
<keyword evidence="12 13" id="KW-0750">Starch biosynthesis</keyword>
<keyword evidence="7" id="KW-0021">Allosteric enzyme</keyword>
<dbReference type="NCBIfam" id="TIGR02091">
    <property type="entry name" value="glgC"/>
    <property type="match status" value="1"/>
</dbReference>
<dbReference type="CDD" id="cd02508">
    <property type="entry name" value="ADP_Glucose_PP"/>
    <property type="match status" value="1"/>
</dbReference>
<dbReference type="EC" id="2.7.7.27" evidence="6 13"/>
<dbReference type="Gene3D" id="3.90.550.10">
    <property type="entry name" value="Spore Coat Polysaccharide Biosynthesis Protein SpsA, Chain A"/>
    <property type="match status" value="1"/>
</dbReference>
<comment type="subunit">
    <text evidence="5 13">Heterotetramer.</text>
</comment>
<dbReference type="SUPFAM" id="SSF53448">
    <property type="entry name" value="Nucleotide-diphospho-sugar transferases"/>
    <property type="match status" value="1"/>
</dbReference>
<name>A0AA86T1M3_9FABA</name>
<keyword evidence="10 13" id="KW-0547">Nucleotide-binding</keyword>
<protein>
    <recommendedName>
        <fullName evidence="6 13">Glucose-1-phosphate adenylyltransferase</fullName>
        <ecNumber evidence="6 13">2.7.7.27</ecNumber>
    </recommendedName>
    <alternativeName>
        <fullName evidence="13">ADP-glucose pyrophosphorylase</fullName>
    </alternativeName>
</protein>
<evidence type="ECO:0000256" key="8">
    <source>
        <dbReference type="ARBA" id="ARBA00022679"/>
    </source>
</evidence>
<feature type="domain" description="Nucleotidyl transferase" evidence="14">
    <location>
        <begin position="92"/>
        <end position="369"/>
    </location>
</feature>
<evidence type="ECO:0000256" key="1">
    <source>
        <dbReference type="ARBA" id="ARBA00000956"/>
    </source>
</evidence>
<dbReference type="GO" id="GO:0009507">
    <property type="term" value="C:chloroplast"/>
    <property type="evidence" value="ECO:0007669"/>
    <property type="project" value="UniProtKB-SubCell"/>
</dbReference>
<reference evidence="15" key="1">
    <citation type="submission" date="2023-10" db="EMBL/GenBank/DDBJ databases">
        <authorList>
            <person name="Domelevo Entfellner J.-B."/>
        </authorList>
    </citation>
    <scope>NUCLEOTIDE SEQUENCE</scope>
</reference>
<dbReference type="SUPFAM" id="SSF51161">
    <property type="entry name" value="Trimeric LpxA-like enzymes"/>
    <property type="match status" value="1"/>
</dbReference>
<dbReference type="InterPro" id="IPR005836">
    <property type="entry name" value="ADP_Glu_pyroP_CS"/>
</dbReference>
<dbReference type="Pfam" id="PF25247">
    <property type="entry name" value="LbH_GLGC"/>
    <property type="match status" value="1"/>
</dbReference>
<keyword evidence="13" id="KW-0150">Chloroplast</keyword>
<comment type="subcellular location">
    <subcellularLocation>
        <location evidence="13">Plastid</location>
        <location evidence="13">Chloroplast</location>
    </subcellularLocation>
</comment>
<evidence type="ECO:0000256" key="12">
    <source>
        <dbReference type="ARBA" id="ARBA00022922"/>
    </source>
</evidence>
<evidence type="ECO:0000256" key="4">
    <source>
        <dbReference type="ARBA" id="ARBA00010443"/>
    </source>
</evidence>
<evidence type="ECO:0000256" key="9">
    <source>
        <dbReference type="ARBA" id="ARBA00022695"/>
    </source>
</evidence>
<dbReference type="Pfam" id="PF00483">
    <property type="entry name" value="NTP_transferase"/>
    <property type="match status" value="1"/>
</dbReference>
<sequence length="518" mass="57087">MDATIATLNASGNLATKGFGTKNRSSGFWGENTRGSLNVRFFSTQPGKSFKARSFKPGNAYAVYTPDLNKDSRVLQIPITQSPKANPENVAAIILGGGAGTRLFPLTSIRAKPAVTIGGCYRLIDIPMSNCINSGIRKVYVLTQFNSFSLNGHLSRTYNFENGVNFGGGFVEVLAATQTPGESGSKWFQGTADAVRRFIWVFEDAKNKNIEQIIIISGDHLCRMDYMKLVEKHVGNNADVTVSCVPMDERRASEYGLMKIDRKGRITQFLENPNESDVNAMRVDTSILGLSAEEAEKYPFISPMGVSVFRTETLLKLLRLTCPSGNDLGSEIIPSSLRDHKVQAYMFRDYWKDIGTIKSFYEANLELTEQSPKFELYDQEAPFYTSPRFLPPTKIVDSVISHGCFLSECRIQHSVVGVRSRLEAGSELLDTMMMGADLYQTDSEIATLLAEGKVPIGVGENTKIRNCIIDKNAKIGRNVIIANADGVQEADRPKEGFYIRSGIVVIVKNATIEDGTVI</sequence>
<evidence type="ECO:0000256" key="11">
    <source>
        <dbReference type="ARBA" id="ARBA00022840"/>
    </source>
</evidence>
<dbReference type="Gene3D" id="2.160.10.10">
    <property type="entry name" value="Hexapeptide repeat proteins"/>
    <property type="match status" value="1"/>
</dbReference>
<dbReference type="GO" id="GO:0005978">
    <property type="term" value="P:glycogen biosynthetic process"/>
    <property type="evidence" value="ECO:0007669"/>
    <property type="project" value="InterPro"/>
</dbReference>
<dbReference type="GO" id="GO:0019252">
    <property type="term" value="P:starch biosynthetic process"/>
    <property type="evidence" value="ECO:0007669"/>
    <property type="project" value="UniProtKB-KW"/>
</dbReference>
<evidence type="ECO:0000259" key="14">
    <source>
        <dbReference type="Pfam" id="PF00483"/>
    </source>
</evidence>
<comment type="similarity">
    <text evidence="4 13">Belongs to the bacterial/plant glucose-1-phosphate adenylyltransferase family.</text>
</comment>
<dbReference type="CDD" id="cd04651">
    <property type="entry name" value="LbH_G1P_AT_C"/>
    <property type="match status" value="1"/>
</dbReference>
<dbReference type="NCBIfam" id="NF002772">
    <property type="entry name" value="PRK02862.1"/>
    <property type="match status" value="1"/>
</dbReference>
<comment type="function">
    <text evidence="2 13">This protein plays a role in synthesis of starch. It catalyzes the synthesis of the activated glycosyl donor, ADP-glucose from Glc-1-P and ATP.</text>
</comment>
<evidence type="ECO:0000256" key="3">
    <source>
        <dbReference type="ARBA" id="ARBA00004727"/>
    </source>
</evidence>
<evidence type="ECO:0000313" key="15">
    <source>
        <dbReference type="EMBL" id="CAJ1972465.1"/>
    </source>
</evidence>
<evidence type="ECO:0000313" key="16">
    <source>
        <dbReference type="Proteomes" id="UP001189624"/>
    </source>
</evidence>
<evidence type="ECO:0000256" key="7">
    <source>
        <dbReference type="ARBA" id="ARBA00022533"/>
    </source>
</evidence>
<keyword evidence="8 13" id="KW-0808">Transferase</keyword>
<dbReference type="Gramene" id="rna-AYBTSS11_LOCUS24514">
    <property type="protein sequence ID" value="CAJ1972465.1"/>
    <property type="gene ID" value="gene-AYBTSS11_LOCUS24514"/>
</dbReference>
<dbReference type="Proteomes" id="UP001189624">
    <property type="component" value="Chromosome 8"/>
</dbReference>
<keyword evidence="13" id="KW-0934">Plastid</keyword>